<reference evidence="2" key="1">
    <citation type="journal article" date="2023" name="G3 (Bethesda)">
        <title>Whole genome assembly and annotation of the endangered Caribbean coral Acropora cervicornis.</title>
        <authorList>
            <person name="Selwyn J.D."/>
            <person name="Vollmer S.V."/>
        </authorList>
    </citation>
    <scope>NUCLEOTIDE SEQUENCE</scope>
    <source>
        <strain evidence="2">K2</strain>
    </source>
</reference>
<organism evidence="2 3">
    <name type="scientific">Acropora cervicornis</name>
    <name type="common">Staghorn coral</name>
    <dbReference type="NCBI Taxonomy" id="6130"/>
    <lineage>
        <taxon>Eukaryota</taxon>
        <taxon>Metazoa</taxon>
        <taxon>Cnidaria</taxon>
        <taxon>Anthozoa</taxon>
        <taxon>Hexacorallia</taxon>
        <taxon>Scleractinia</taxon>
        <taxon>Astrocoeniina</taxon>
        <taxon>Acroporidae</taxon>
        <taxon>Acropora</taxon>
    </lineage>
</organism>
<comment type="caution">
    <text evidence="2">The sequence shown here is derived from an EMBL/GenBank/DDBJ whole genome shotgun (WGS) entry which is preliminary data.</text>
</comment>
<dbReference type="AlphaFoldDB" id="A0AAD9QU58"/>
<proteinExistence type="predicted"/>
<name>A0AAD9QU58_ACRCE</name>
<evidence type="ECO:0000313" key="2">
    <source>
        <dbReference type="EMBL" id="KAK2567141.1"/>
    </source>
</evidence>
<evidence type="ECO:0000256" key="1">
    <source>
        <dbReference type="SAM" id="MobiDB-lite"/>
    </source>
</evidence>
<dbReference type="Proteomes" id="UP001249851">
    <property type="component" value="Unassembled WGS sequence"/>
</dbReference>
<feature type="region of interest" description="Disordered" evidence="1">
    <location>
        <begin position="140"/>
        <end position="159"/>
    </location>
</feature>
<sequence length="205" mass="22459">MDQQGGLFSKLVGSLRGKNRNGREDIEMARVGPGRNRAFTSDARLNLGRDRSEESLQDLYDSLPTHGNCTLLCNILSFENRASHADSASRAMMEASMPLSIATPSAGEQFSDKFAALPSVYLTPSQRRNDKVPRIMESGASFSVDDSSDSGAGVDVDQDRSHQRLAPYYTDVITRINSHLEAAVARGTSPYVIYGMEDDDADDWC</sequence>
<evidence type="ECO:0000313" key="3">
    <source>
        <dbReference type="Proteomes" id="UP001249851"/>
    </source>
</evidence>
<reference evidence="2" key="2">
    <citation type="journal article" date="2023" name="Science">
        <title>Genomic signatures of disease resistance in endangered staghorn corals.</title>
        <authorList>
            <person name="Vollmer S.V."/>
            <person name="Selwyn J.D."/>
            <person name="Despard B.A."/>
            <person name="Roesel C.L."/>
        </authorList>
    </citation>
    <scope>NUCLEOTIDE SEQUENCE</scope>
    <source>
        <strain evidence="2">K2</strain>
    </source>
</reference>
<keyword evidence="3" id="KW-1185">Reference proteome</keyword>
<gene>
    <name evidence="2" type="ORF">P5673_008945</name>
</gene>
<dbReference type="EMBL" id="JARQWQ010000015">
    <property type="protein sequence ID" value="KAK2567141.1"/>
    <property type="molecule type" value="Genomic_DNA"/>
</dbReference>
<feature type="compositionally biased region" description="Low complexity" evidence="1">
    <location>
        <begin position="140"/>
        <end position="155"/>
    </location>
</feature>
<protein>
    <submittedName>
        <fullName evidence="2">Uncharacterized protein</fullName>
    </submittedName>
</protein>
<accession>A0AAD9QU58</accession>